<dbReference type="EC" id="2.2.1.6" evidence="4 11"/>
<dbReference type="EMBL" id="MSAC01000064">
    <property type="protein sequence ID" value="PUX01243.1"/>
    <property type="molecule type" value="Genomic_DNA"/>
</dbReference>
<comment type="catalytic activity">
    <reaction evidence="11">
        <text>2 pyruvate + H(+) = (2S)-2-acetolactate + CO2</text>
        <dbReference type="Rhea" id="RHEA:25249"/>
        <dbReference type="ChEBI" id="CHEBI:15361"/>
        <dbReference type="ChEBI" id="CHEBI:15378"/>
        <dbReference type="ChEBI" id="CHEBI:16526"/>
        <dbReference type="ChEBI" id="CHEBI:58476"/>
        <dbReference type="EC" id="2.2.1.6"/>
    </reaction>
</comment>
<accession>A0ABX5JXR3</accession>
<keyword evidence="9 11" id="KW-0786">Thiamine pyrophosphate</keyword>
<evidence type="ECO:0000313" key="15">
    <source>
        <dbReference type="EMBL" id="PUX01243.1"/>
    </source>
</evidence>
<dbReference type="GeneID" id="45717292"/>
<keyword evidence="7 11" id="KW-0479">Metal-binding</keyword>
<keyword evidence="5 11" id="KW-0028">Amino-acid biosynthesis</keyword>
<dbReference type="Gene3D" id="3.40.50.1220">
    <property type="entry name" value="TPP-binding domain"/>
    <property type="match status" value="1"/>
</dbReference>
<dbReference type="Pfam" id="PF02775">
    <property type="entry name" value="TPP_enzyme_C"/>
    <property type="match status" value="1"/>
</dbReference>
<dbReference type="PROSITE" id="PS00187">
    <property type="entry name" value="TPP_ENZYMES"/>
    <property type="match status" value="1"/>
</dbReference>
<keyword evidence="16" id="KW-1185">Reference proteome</keyword>
<protein>
    <recommendedName>
        <fullName evidence="4 11">Acetolactate synthase</fullName>
        <ecNumber evidence="4 11">2.2.1.6</ecNumber>
    </recommendedName>
</protein>
<dbReference type="Gene3D" id="3.40.50.970">
    <property type="match status" value="2"/>
</dbReference>
<evidence type="ECO:0000259" key="14">
    <source>
        <dbReference type="Pfam" id="PF02776"/>
    </source>
</evidence>
<feature type="domain" description="Thiamine pyrophosphate enzyme N-terminal TPP-binding" evidence="14">
    <location>
        <begin position="1"/>
        <end position="115"/>
    </location>
</feature>
<dbReference type="InterPro" id="IPR012846">
    <property type="entry name" value="Acetolactate_synth_lsu"/>
</dbReference>
<evidence type="ECO:0000256" key="8">
    <source>
        <dbReference type="ARBA" id="ARBA00022842"/>
    </source>
</evidence>
<gene>
    <name evidence="15" type="ORF">AUM46_19175</name>
</gene>
<evidence type="ECO:0000256" key="9">
    <source>
        <dbReference type="ARBA" id="ARBA00023052"/>
    </source>
</evidence>
<evidence type="ECO:0000256" key="7">
    <source>
        <dbReference type="ARBA" id="ARBA00022723"/>
    </source>
</evidence>
<dbReference type="Proteomes" id="UP000244731">
    <property type="component" value="Unassembled WGS sequence"/>
</dbReference>
<dbReference type="InterPro" id="IPR029061">
    <property type="entry name" value="THDP-binding"/>
</dbReference>
<dbReference type="RefSeq" id="WP_032978021.1">
    <property type="nucleotide sequence ID" value="NC_023032.1"/>
</dbReference>
<dbReference type="InterPro" id="IPR039368">
    <property type="entry name" value="AHAS_TPP"/>
</dbReference>
<reference evidence="15 16" key="1">
    <citation type="submission" date="2016-12" db="EMBL/GenBank/DDBJ databases">
        <title>Analysis of the Molecular Diversity Among Cronobacter Species Isolated from Filth Flies Using a Pan Genomic DNA Microarray.</title>
        <authorList>
            <person name="Pava-Ripoll M."/>
            <person name="Tall B."/>
            <person name="Farber J."/>
            <person name="Fanning S."/>
            <person name="Lehner A."/>
            <person name="Stephan R."/>
            <person name="Pagotto F."/>
            <person name="Iverson C."/>
            <person name="Ziobro G."/>
            <person name="Miller A."/>
            <person name="Pearson R."/>
            <person name="Yan Q."/>
            <person name="Kim M."/>
            <person name="Jeong S."/>
            <person name="Park J."/>
            <person name="Jun S."/>
            <person name="Choi H."/>
            <person name="Chung T."/>
            <person name="Yoo Y."/>
            <person name="Park E."/>
            <person name="Hwang S."/>
            <person name="Lee B."/>
            <person name="Sathyamoorthy V."/>
            <person name="Carter L."/>
            <person name="Mammel M."/>
            <person name="Jackson S."/>
            <person name="Kothary M."/>
            <person name="Patel I."/>
            <person name="Grim C."/>
            <person name="Gopinath G."/>
            <person name="Gangiredla J."/>
            <person name="Chase H."/>
        </authorList>
    </citation>
    <scope>NUCLEOTIDE SEQUENCE [LARGE SCALE GENOMIC DNA]</scope>
    <source>
        <strain evidence="15 16">MOD1-Md25g</strain>
    </source>
</reference>
<dbReference type="NCBIfam" id="TIGR00118">
    <property type="entry name" value="acolac_lg"/>
    <property type="match status" value="1"/>
</dbReference>
<dbReference type="InterPro" id="IPR029035">
    <property type="entry name" value="DHS-like_NAD/FAD-binding_dom"/>
</dbReference>
<dbReference type="GO" id="GO:0003984">
    <property type="term" value="F:acetolactate synthase activity"/>
    <property type="evidence" value="ECO:0007669"/>
    <property type="project" value="UniProtKB-EC"/>
</dbReference>
<dbReference type="InterPro" id="IPR011766">
    <property type="entry name" value="TPP_enzyme_TPP-bd"/>
</dbReference>
<feature type="domain" description="Thiamine pyrophosphate enzyme TPP-binding" evidence="13">
    <location>
        <begin position="374"/>
        <end position="522"/>
    </location>
</feature>
<name>A0ABX5JXR3_9ENTR</name>
<evidence type="ECO:0000256" key="4">
    <source>
        <dbReference type="ARBA" id="ARBA00013145"/>
    </source>
</evidence>
<dbReference type="Pfam" id="PF02776">
    <property type="entry name" value="TPP_enzyme_N"/>
    <property type="match status" value="1"/>
</dbReference>
<evidence type="ECO:0000256" key="3">
    <source>
        <dbReference type="ARBA" id="ARBA00007812"/>
    </source>
</evidence>
<evidence type="ECO:0000256" key="6">
    <source>
        <dbReference type="ARBA" id="ARBA00022679"/>
    </source>
</evidence>
<evidence type="ECO:0000256" key="5">
    <source>
        <dbReference type="ARBA" id="ARBA00022605"/>
    </source>
</evidence>
<dbReference type="PANTHER" id="PTHR18968">
    <property type="entry name" value="THIAMINE PYROPHOSPHATE ENZYMES"/>
    <property type="match status" value="1"/>
</dbReference>
<evidence type="ECO:0000256" key="1">
    <source>
        <dbReference type="ARBA" id="ARBA00004974"/>
    </source>
</evidence>
<dbReference type="CDD" id="cd07035">
    <property type="entry name" value="TPP_PYR_POX_like"/>
    <property type="match status" value="1"/>
</dbReference>
<comment type="cofactor">
    <cofactor evidence="11">
        <name>Mg(2+)</name>
        <dbReference type="ChEBI" id="CHEBI:18420"/>
    </cofactor>
    <text evidence="11">Binds 1 Mg(2+) ion per subunit.</text>
</comment>
<dbReference type="CDD" id="cd02015">
    <property type="entry name" value="TPP_AHAS"/>
    <property type="match status" value="1"/>
</dbReference>
<organism evidence="15 16">
    <name type="scientific">Cronobacter malonaticus</name>
    <dbReference type="NCBI Taxonomy" id="413503"/>
    <lineage>
        <taxon>Bacteria</taxon>
        <taxon>Pseudomonadati</taxon>
        <taxon>Pseudomonadota</taxon>
        <taxon>Gammaproteobacteria</taxon>
        <taxon>Enterobacterales</taxon>
        <taxon>Enterobacteriaceae</taxon>
        <taxon>Cronobacter</taxon>
    </lineage>
</organism>
<comment type="caution">
    <text evidence="15">The sequence shown here is derived from an EMBL/GenBank/DDBJ whole genome shotgun (WGS) entry which is preliminary data.</text>
</comment>
<dbReference type="InterPro" id="IPR000399">
    <property type="entry name" value="TPP-bd_CS"/>
</dbReference>
<comment type="cofactor">
    <cofactor evidence="11">
        <name>thiamine diphosphate</name>
        <dbReference type="ChEBI" id="CHEBI:58937"/>
    </cofactor>
    <text evidence="11">Binds 1 thiamine pyrophosphate per subunit.</text>
</comment>
<evidence type="ECO:0000313" key="16">
    <source>
        <dbReference type="Proteomes" id="UP000244731"/>
    </source>
</evidence>
<evidence type="ECO:0000256" key="10">
    <source>
        <dbReference type="ARBA" id="ARBA00023304"/>
    </source>
</evidence>
<evidence type="ECO:0000256" key="2">
    <source>
        <dbReference type="ARBA" id="ARBA00005025"/>
    </source>
</evidence>
<dbReference type="InterPro" id="IPR012001">
    <property type="entry name" value="Thiamin_PyroP_enz_TPP-bd_dom"/>
</dbReference>
<dbReference type="PANTHER" id="PTHR18968:SF142">
    <property type="entry name" value="ACETOLACTATE SYNTHASE"/>
    <property type="match status" value="1"/>
</dbReference>
<dbReference type="Pfam" id="PF00205">
    <property type="entry name" value="TPP_enzyme_M"/>
    <property type="match status" value="1"/>
</dbReference>
<dbReference type="InterPro" id="IPR045229">
    <property type="entry name" value="TPP_enz"/>
</dbReference>
<keyword evidence="8 11" id="KW-0460">Magnesium</keyword>
<comment type="similarity">
    <text evidence="3 11">Belongs to the TPP enzyme family.</text>
</comment>
<dbReference type="InterPro" id="IPR012000">
    <property type="entry name" value="Thiamin_PyroP_enz_cen_dom"/>
</dbReference>
<sequence>MNGAQWVVHALRAQGVDTVFGYPGGAIMPVYDALYDGGVEHLLCRHEQGAAMAAIGYARATGKTGVCIATSGPGATNLITGLADALLDSVPVVAITGQVAAPLIGTDAFQEVDVLGLSLACTKHSFLVESLDELPEIMAQAFHLASSGRPGPVLIDIPKDIQLTSGELEPWLSSVEDTFVIPQAELEQARSLLSQAEKPMLYVGGGVGMAQAVPALREFMSQTQIPCAVTLKGLGAVEASYPWYVGMLGMHGTKAANLAVQECDLLIAVGARFDDRVTGKLNTFAPHAKVIHMDIDPAELNKLRQAHVGLQGDLNALLPALQRPMAIDAWRERVAALRSEHDWRYDHPGEGIFAPLLLKQLSDRKPVNSVVTTDVGQHQMWAAQHMRFSRPENFITSSGLGTMGFGLPAAVGAQVARPDDTVICVTGDGSFMMNIQELGTVKRKQLPLKIVLLDNQRLGMVRQWQQLFFSERYSETNLSDNPDFLTLASAFGIAGQRITRKDQVAAALETMFNNEGPYLLHVSIDEAENVWPLVPPGASNSQMLEKIS</sequence>
<evidence type="ECO:0000256" key="11">
    <source>
        <dbReference type="RuleBase" id="RU003591"/>
    </source>
</evidence>
<keyword evidence="10 11" id="KW-0100">Branched-chain amino acid biosynthesis</keyword>
<evidence type="ECO:0000259" key="13">
    <source>
        <dbReference type="Pfam" id="PF02775"/>
    </source>
</evidence>
<evidence type="ECO:0000259" key="12">
    <source>
        <dbReference type="Pfam" id="PF00205"/>
    </source>
</evidence>
<comment type="pathway">
    <text evidence="1 11">Amino-acid biosynthesis; L-isoleucine biosynthesis; L-isoleucine from 2-oxobutanoate: step 1/4.</text>
</comment>
<dbReference type="SUPFAM" id="SSF52518">
    <property type="entry name" value="Thiamin diphosphate-binding fold (THDP-binding)"/>
    <property type="match status" value="2"/>
</dbReference>
<keyword evidence="6 11" id="KW-0808">Transferase</keyword>
<feature type="domain" description="Thiamine pyrophosphate enzyme central" evidence="12">
    <location>
        <begin position="186"/>
        <end position="321"/>
    </location>
</feature>
<dbReference type="SUPFAM" id="SSF52467">
    <property type="entry name" value="DHS-like NAD/FAD-binding domain"/>
    <property type="match status" value="1"/>
</dbReference>
<proteinExistence type="inferred from homology"/>
<comment type="pathway">
    <text evidence="2 11">Amino-acid biosynthesis; L-valine biosynthesis; L-valine from pyruvate: step 1/4.</text>
</comment>
<dbReference type="NCBIfam" id="NF006524">
    <property type="entry name" value="PRK08978.1"/>
    <property type="match status" value="1"/>
</dbReference>